<dbReference type="GO" id="GO:0003700">
    <property type="term" value="F:DNA-binding transcription factor activity"/>
    <property type="evidence" value="ECO:0007669"/>
    <property type="project" value="TreeGrafter"/>
</dbReference>
<evidence type="ECO:0008006" key="4">
    <source>
        <dbReference type="Google" id="ProtNLM"/>
    </source>
</evidence>
<dbReference type="PANTHER" id="PTHR33221:SF5">
    <property type="entry name" value="HTH-TYPE TRANSCRIPTIONAL REGULATOR ISCR"/>
    <property type="match status" value="1"/>
</dbReference>
<evidence type="ECO:0000313" key="2">
    <source>
        <dbReference type="EMBL" id="KPJ50459.1"/>
    </source>
</evidence>
<proteinExistence type="predicted"/>
<dbReference type="GO" id="GO:0005829">
    <property type="term" value="C:cytosol"/>
    <property type="evidence" value="ECO:0007669"/>
    <property type="project" value="TreeGrafter"/>
</dbReference>
<dbReference type="Proteomes" id="UP000051124">
    <property type="component" value="Unassembled WGS sequence"/>
</dbReference>
<dbReference type="Pfam" id="PF02082">
    <property type="entry name" value="Rrf2"/>
    <property type="match status" value="1"/>
</dbReference>
<accession>A0A0S7WJV9</accession>
<dbReference type="SUPFAM" id="SSF46785">
    <property type="entry name" value="Winged helix' DNA-binding domain"/>
    <property type="match status" value="1"/>
</dbReference>
<dbReference type="AlphaFoldDB" id="A0A0S7WJV9"/>
<sequence length="141" mass="15939">MHITTRGRYALRAMLDLALHAESKPISLKEISQRQSISEKYLEQLFRRLRKAGLIQTQRGAHGGYLLGRRPELINMKEILRSAGECVTPVRCVNSVLACGRESECAVRLYWKRLDIRIAEFLESVTLSDLCSTARDGGIHA</sequence>
<evidence type="ECO:0000256" key="1">
    <source>
        <dbReference type="ARBA" id="ARBA00023125"/>
    </source>
</evidence>
<dbReference type="InterPro" id="IPR030489">
    <property type="entry name" value="TR_Rrf2-type_CS"/>
</dbReference>
<dbReference type="PROSITE" id="PS51197">
    <property type="entry name" value="HTH_RRF2_2"/>
    <property type="match status" value="1"/>
</dbReference>
<dbReference type="NCBIfam" id="TIGR00738">
    <property type="entry name" value="rrf2_super"/>
    <property type="match status" value="1"/>
</dbReference>
<organism evidence="2 3">
    <name type="scientific">candidate division TA06 bacterium DG_26</name>
    <dbReference type="NCBI Taxonomy" id="1703771"/>
    <lineage>
        <taxon>Bacteria</taxon>
        <taxon>Bacteria division TA06</taxon>
    </lineage>
</organism>
<comment type="caution">
    <text evidence="2">The sequence shown here is derived from an EMBL/GenBank/DDBJ whole genome shotgun (WGS) entry which is preliminary data.</text>
</comment>
<name>A0A0S7WJV9_UNCT6</name>
<dbReference type="InterPro" id="IPR000944">
    <property type="entry name" value="Tscrpt_reg_Rrf2"/>
</dbReference>
<dbReference type="InterPro" id="IPR036388">
    <property type="entry name" value="WH-like_DNA-bd_sf"/>
</dbReference>
<protein>
    <recommendedName>
        <fullName evidence="4">Rrf2 family transcriptional regulator</fullName>
    </recommendedName>
</protein>
<evidence type="ECO:0000313" key="3">
    <source>
        <dbReference type="Proteomes" id="UP000051124"/>
    </source>
</evidence>
<keyword evidence="1" id="KW-0238">DNA-binding</keyword>
<gene>
    <name evidence="2" type="ORF">AMJ40_02875</name>
</gene>
<dbReference type="PROSITE" id="PS01332">
    <property type="entry name" value="HTH_RRF2_1"/>
    <property type="match status" value="1"/>
</dbReference>
<dbReference type="Gene3D" id="1.10.10.10">
    <property type="entry name" value="Winged helix-like DNA-binding domain superfamily/Winged helix DNA-binding domain"/>
    <property type="match status" value="1"/>
</dbReference>
<dbReference type="GO" id="GO:0003677">
    <property type="term" value="F:DNA binding"/>
    <property type="evidence" value="ECO:0007669"/>
    <property type="project" value="UniProtKB-KW"/>
</dbReference>
<dbReference type="EMBL" id="LIZT01000021">
    <property type="protein sequence ID" value="KPJ50459.1"/>
    <property type="molecule type" value="Genomic_DNA"/>
</dbReference>
<dbReference type="PANTHER" id="PTHR33221">
    <property type="entry name" value="WINGED HELIX-TURN-HELIX TRANSCRIPTIONAL REGULATOR, RRF2 FAMILY"/>
    <property type="match status" value="1"/>
</dbReference>
<reference evidence="2 3" key="1">
    <citation type="journal article" date="2015" name="Microbiome">
        <title>Genomic resolution of linkages in carbon, nitrogen, and sulfur cycling among widespread estuary sediment bacteria.</title>
        <authorList>
            <person name="Baker B.J."/>
            <person name="Lazar C.S."/>
            <person name="Teske A.P."/>
            <person name="Dick G.J."/>
        </authorList>
    </citation>
    <scope>NUCLEOTIDE SEQUENCE [LARGE SCALE GENOMIC DNA]</scope>
    <source>
        <strain evidence="2">DG_26</strain>
    </source>
</reference>
<dbReference type="InterPro" id="IPR036390">
    <property type="entry name" value="WH_DNA-bd_sf"/>
</dbReference>